<proteinExistence type="predicted"/>
<feature type="compositionally biased region" description="Low complexity" evidence="1">
    <location>
        <begin position="349"/>
        <end position="365"/>
    </location>
</feature>
<name>A0AAI8YCR7_9PEZI</name>
<dbReference type="InterPro" id="IPR055915">
    <property type="entry name" value="DUF7492"/>
</dbReference>
<dbReference type="Pfam" id="PF24320">
    <property type="entry name" value="DUF7492"/>
    <property type="match status" value="1"/>
</dbReference>
<protein>
    <submittedName>
        <fullName evidence="3">Uu.00g028480.m01.CDS01</fullName>
    </submittedName>
</protein>
<comment type="caution">
    <text evidence="3">The sequence shown here is derived from an EMBL/GenBank/DDBJ whole genome shotgun (WGS) entry which is preliminary data.</text>
</comment>
<evidence type="ECO:0000259" key="2">
    <source>
        <dbReference type="Pfam" id="PF24320"/>
    </source>
</evidence>
<keyword evidence="4" id="KW-1185">Reference proteome</keyword>
<evidence type="ECO:0000313" key="4">
    <source>
        <dbReference type="Proteomes" id="UP001295740"/>
    </source>
</evidence>
<evidence type="ECO:0000256" key="1">
    <source>
        <dbReference type="SAM" id="MobiDB-lite"/>
    </source>
</evidence>
<sequence length="394" mass="41725">MLSKSTTTYAIALVAASQVNAHTWVEQLFHIDSTGAFTGEPGYPFGFVPRNQNVVDDVHQNKILDTSTNPVVCKPRSSSNYAKYPPLEAAAGDYIAMTYEENGHVSQPNLTPRPYRGGNVFVYGSLKHEDSEGINDVLNAWTVDGKGGNGNGRLIATHYFDDGQCYQNNPDNAIVQSRMKAVNGPAELRCQSDLQLPEDLPSEGIYTIYWVWDWPLITSDTQNTTEIYTSCADITLGGAKVSSTKSQMKYAKPDNVAGAGISSQLNILVEATALGIGTSSPAAPPSPTAQPDQTTDAPDAPSPSESTSTKNHKGGVKTVTVTADAATVTQWTTVTLGAGDGTAQPSGHTTAASQSTQQTDAAPSAPTSLVPVSHVEGFLKARTTGQARRESSVE</sequence>
<evidence type="ECO:0000313" key="3">
    <source>
        <dbReference type="EMBL" id="CAJ2499995.1"/>
    </source>
</evidence>
<dbReference type="Proteomes" id="UP001295740">
    <property type="component" value="Unassembled WGS sequence"/>
</dbReference>
<reference evidence="3" key="1">
    <citation type="submission" date="2023-10" db="EMBL/GenBank/DDBJ databases">
        <authorList>
            <person name="Hackl T."/>
        </authorList>
    </citation>
    <scope>NUCLEOTIDE SEQUENCE</scope>
</reference>
<organism evidence="3 4">
    <name type="scientific">Anthostomella pinea</name>
    <dbReference type="NCBI Taxonomy" id="933095"/>
    <lineage>
        <taxon>Eukaryota</taxon>
        <taxon>Fungi</taxon>
        <taxon>Dikarya</taxon>
        <taxon>Ascomycota</taxon>
        <taxon>Pezizomycotina</taxon>
        <taxon>Sordariomycetes</taxon>
        <taxon>Xylariomycetidae</taxon>
        <taxon>Xylariales</taxon>
        <taxon>Xylariaceae</taxon>
        <taxon>Anthostomella</taxon>
    </lineage>
</organism>
<feature type="region of interest" description="Disordered" evidence="1">
    <location>
        <begin position="278"/>
        <end position="316"/>
    </location>
</feature>
<feature type="region of interest" description="Disordered" evidence="1">
    <location>
        <begin position="337"/>
        <end position="371"/>
    </location>
</feature>
<dbReference type="EMBL" id="CAUWAG010000003">
    <property type="protein sequence ID" value="CAJ2499995.1"/>
    <property type="molecule type" value="Genomic_DNA"/>
</dbReference>
<accession>A0AAI8YCR7</accession>
<dbReference type="AlphaFoldDB" id="A0AAI8YCR7"/>
<gene>
    <name evidence="3" type="ORF">KHLLAP_LOCUS463</name>
</gene>
<feature type="domain" description="DUF7492" evidence="2">
    <location>
        <begin position="19"/>
        <end position="259"/>
    </location>
</feature>